<comment type="caution">
    <text evidence="8">The sequence shown here is derived from an EMBL/GenBank/DDBJ whole genome shotgun (WGS) entry which is preliminary data.</text>
</comment>
<evidence type="ECO:0000313" key="9">
    <source>
        <dbReference type="Proteomes" id="UP000237271"/>
    </source>
</evidence>
<evidence type="ECO:0000256" key="5">
    <source>
        <dbReference type="ARBA" id="ARBA00023157"/>
    </source>
</evidence>
<evidence type="ECO:0000259" key="7">
    <source>
        <dbReference type="PROSITE" id="PS50240"/>
    </source>
</evidence>
<feature type="domain" description="Peptidase S1" evidence="7">
    <location>
        <begin position="1"/>
        <end position="108"/>
    </location>
</feature>
<proteinExistence type="predicted"/>
<dbReference type="AlphaFoldDB" id="A0A2P4Y3C6"/>
<dbReference type="InterPro" id="IPR009003">
    <property type="entry name" value="Peptidase_S1_PA"/>
</dbReference>
<accession>A0A2P4Y3C6</accession>
<dbReference type="EMBL" id="NCKW01005926">
    <property type="protein sequence ID" value="POM72325.1"/>
    <property type="molecule type" value="Genomic_DNA"/>
</dbReference>
<keyword evidence="5" id="KW-1015">Disulfide bond</keyword>
<sequence>MATTLGWGLVNNETYSDILQTVDVEIITNTKCAKLYADADEISTVDDSVICAGTGNGKDTCNGDSGGPLLVNDVLVGVVSAGPDVCGVLPGTYTRVSYALDFINDIIDGKSTGNVTELLTSGMSILFEATPSQDGSYDNASQEGK</sequence>
<dbReference type="SUPFAM" id="SSF50494">
    <property type="entry name" value="Trypsin-like serine proteases"/>
    <property type="match status" value="1"/>
</dbReference>
<keyword evidence="3" id="KW-0732">Signal</keyword>
<dbReference type="Pfam" id="PF00089">
    <property type="entry name" value="Trypsin"/>
    <property type="match status" value="1"/>
</dbReference>
<evidence type="ECO:0000256" key="2">
    <source>
        <dbReference type="ARBA" id="ARBA00022525"/>
    </source>
</evidence>
<dbReference type="InterPro" id="IPR043504">
    <property type="entry name" value="Peptidase_S1_PA_chymotrypsin"/>
</dbReference>
<evidence type="ECO:0000256" key="4">
    <source>
        <dbReference type="ARBA" id="ARBA00023026"/>
    </source>
</evidence>
<dbReference type="OrthoDB" id="122635at2759"/>
<dbReference type="GO" id="GO:0004252">
    <property type="term" value="F:serine-type endopeptidase activity"/>
    <property type="evidence" value="ECO:0007669"/>
    <property type="project" value="InterPro"/>
</dbReference>
<dbReference type="Proteomes" id="UP000237271">
    <property type="component" value="Unassembled WGS sequence"/>
</dbReference>
<dbReference type="PROSITE" id="PS00135">
    <property type="entry name" value="TRYPSIN_SER"/>
    <property type="match status" value="1"/>
</dbReference>
<dbReference type="InterPro" id="IPR001254">
    <property type="entry name" value="Trypsin_dom"/>
</dbReference>
<keyword evidence="2" id="KW-0964">Secreted</keyword>
<protein>
    <recommendedName>
        <fullName evidence="7">Peptidase S1 domain-containing protein</fullName>
    </recommendedName>
</protein>
<dbReference type="GO" id="GO:0005576">
    <property type="term" value="C:extracellular region"/>
    <property type="evidence" value="ECO:0007669"/>
    <property type="project" value="UniProtKB-SubCell"/>
</dbReference>
<evidence type="ECO:0000256" key="1">
    <source>
        <dbReference type="ARBA" id="ARBA00004613"/>
    </source>
</evidence>
<keyword evidence="4" id="KW-0843">Virulence</keyword>
<organism evidence="8 9">
    <name type="scientific">Phytophthora palmivora</name>
    <dbReference type="NCBI Taxonomy" id="4796"/>
    <lineage>
        <taxon>Eukaryota</taxon>
        <taxon>Sar</taxon>
        <taxon>Stramenopiles</taxon>
        <taxon>Oomycota</taxon>
        <taxon>Peronosporomycetes</taxon>
        <taxon>Peronosporales</taxon>
        <taxon>Peronosporaceae</taxon>
        <taxon>Phytophthora</taxon>
    </lineage>
</organism>
<keyword evidence="9" id="KW-1185">Reference proteome</keyword>
<dbReference type="InterPro" id="IPR033116">
    <property type="entry name" value="TRYPSIN_SER"/>
</dbReference>
<dbReference type="PROSITE" id="PS50240">
    <property type="entry name" value="TRYPSIN_DOM"/>
    <property type="match status" value="1"/>
</dbReference>
<evidence type="ECO:0000313" key="8">
    <source>
        <dbReference type="EMBL" id="POM72325.1"/>
    </source>
</evidence>
<gene>
    <name evidence="8" type="ORF">PHPALM_10973</name>
</gene>
<dbReference type="Gene3D" id="2.40.10.10">
    <property type="entry name" value="Trypsin-like serine proteases"/>
    <property type="match status" value="1"/>
</dbReference>
<dbReference type="InterPro" id="IPR050430">
    <property type="entry name" value="Peptidase_S1"/>
</dbReference>
<name>A0A2P4Y3C6_9STRA</name>
<reference evidence="8 9" key="1">
    <citation type="journal article" date="2017" name="Genome Biol. Evol.">
        <title>Phytophthora megakarya and P. palmivora, closely related causal agents of cacao black pod rot, underwent increases in genome sizes and gene numbers by different mechanisms.</title>
        <authorList>
            <person name="Ali S.S."/>
            <person name="Shao J."/>
            <person name="Lary D.J."/>
            <person name="Kronmiller B."/>
            <person name="Shen D."/>
            <person name="Strem M.D."/>
            <person name="Amoako-Attah I."/>
            <person name="Akrofi A.Y."/>
            <person name="Begoude B.A."/>
            <person name="Ten Hoopen G.M."/>
            <person name="Coulibaly K."/>
            <person name="Kebe B.I."/>
            <person name="Melnick R.L."/>
            <person name="Guiltinan M.J."/>
            <person name="Tyler B.M."/>
            <person name="Meinhardt L.W."/>
            <person name="Bailey B.A."/>
        </authorList>
    </citation>
    <scope>NUCLEOTIDE SEQUENCE [LARGE SCALE GENOMIC DNA]</scope>
    <source>
        <strain evidence="9">sbr112.9</strain>
    </source>
</reference>
<evidence type="ECO:0000256" key="6">
    <source>
        <dbReference type="ARBA" id="ARBA00023180"/>
    </source>
</evidence>
<dbReference type="PANTHER" id="PTHR24276">
    <property type="entry name" value="POLYSERASE-RELATED"/>
    <property type="match status" value="1"/>
</dbReference>
<dbReference type="PANTHER" id="PTHR24276:SF98">
    <property type="entry name" value="FI18310P1-RELATED"/>
    <property type="match status" value="1"/>
</dbReference>
<keyword evidence="6" id="KW-0325">Glycoprotein</keyword>
<comment type="subcellular location">
    <subcellularLocation>
        <location evidence="1">Secreted</location>
    </subcellularLocation>
</comment>
<evidence type="ECO:0000256" key="3">
    <source>
        <dbReference type="ARBA" id="ARBA00022729"/>
    </source>
</evidence>
<dbReference type="GO" id="GO:0006508">
    <property type="term" value="P:proteolysis"/>
    <property type="evidence" value="ECO:0007669"/>
    <property type="project" value="InterPro"/>
</dbReference>